<keyword evidence="2" id="KW-0732">Signal</keyword>
<feature type="signal peptide" evidence="2">
    <location>
        <begin position="1"/>
        <end position="33"/>
    </location>
</feature>
<evidence type="ECO:0000256" key="2">
    <source>
        <dbReference type="SAM" id="SignalP"/>
    </source>
</evidence>
<feature type="region of interest" description="Disordered" evidence="1">
    <location>
        <begin position="30"/>
        <end position="81"/>
    </location>
</feature>
<evidence type="ECO:0000256" key="1">
    <source>
        <dbReference type="SAM" id="MobiDB-lite"/>
    </source>
</evidence>
<evidence type="ECO:0000313" key="3">
    <source>
        <dbReference type="EMBL" id="CAJ1964545.1"/>
    </source>
</evidence>
<proteinExistence type="predicted"/>
<evidence type="ECO:0008006" key="5">
    <source>
        <dbReference type="Google" id="ProtNLM"/>
    </source>
</evidence>
<sequence length="81" mass="8818">MGATLLVGFSFVIGGVVLRAIGSLACRATVAHGERREENPKSGNEGKRYIRLNGKGDLKTLSASSRKTPKNKDLFQKSQYH</sequence>
<organism evidence="3 4">
    <name type="scientific">Sphenostylis stenocarpa</name>
    <dbReference type="NCBI Taxonomy" id="92480"/>
    <lineage>
        <taxon>Eukaryota</taxon>
        <taxon>Viridiplantae</taxon>
        <taxon>Streptophyta</taxon>
        <taxon>Embryophyta</taxon>
        <taxon>Tracheophyta</taxon>
        <taxon>Spermatophyta</taxon>
        <taxon>Magnoliopsida</taxon>
        <taxon>eudicotyledons</taxon>
        <taxon>Gunneridae</taxon>
        <taxon>Pentapetalae</taxon>
        <taxon>rosids</taxon>
        <taxon>fabids</taxon>
        <taxon>Fabales</taxon>
        <taxon>Fabaceae</taxon>
        <taxon>Papilionoideae</taxon>
        <taxon>50 kb inversion clade</taxon>
        <taxon>NPAAA clade</taxon>
        <taxon>indigoferoid/millettioid clade</taxon>
        <taxon>Phaseoleae</taxon>
        <taxon>Sphenostylis</taxon>
    </lineage>
</organism>
<evidence type="ECO:0000313" key="4">
    <source>
        <dbReference type="Proteomes" id="UP001189624"/>
    </source>
</evidence>
<dbReference type="EMBL" id="OY731403">
    <property type="protein sequence ID" value="CAJ1964545.1"/>
    <property type="molecule type" value="Genomic_DNA"/>
</dbReference>
<name>A0AA86VZH6_9FABA</name>
<gene>
    <name evidence="3" type="ORF">AYBTSS11_LOCUS20373</name>
</gene>
<accession>A0AA86VZH6</accession>
<feature type="chain" id="PRO_5041667818" description="Secreted protein" evidence="2">
    <location>
        <begin position="34"/>
        <end position="81"/>
    </location>
</feature>
<reference evidence="3" key="1">
    <citation type="submission" date="2023-10" db="EMBL/GenBank/DDBJ databases">
        <authorList>
            <person name="Domelevo Entfellner J.-B."/>
        </authorList>
    </citation>
    <scope>NUCLEOTIDE SEQUENCE</scope>
</reference>
<keyword evidence="4" id="KW-1185">Reference proteome</keyword>
<protein>
    <recommendedName>
        <fullName evidence="5">Secreted protein</fullName>
    </recommendedName>
</protein>
<dbReference type="Gramene" id="rna-AYBTSS11_LOCUS20373">
    <property type="protein sequence ID" value="CAJ1964545.1"/>
    <property type="gene ID" value="gene-AYBTSS11_LOCUS20373"/>
</dbReference>
<dbReference type="Proteomes" id="UP001189624">
    <property type="component" value="Chromosome 6"/>
</dbReference>
<dbReference type="AlphaFoldDB" id="A0AA86VZH6"/>
<feature type="compositionally biased region" description="Basic and acidic residues" evidence="1">
    <location>
        <begin position="32"/>
        <end position="58"/>
    </location>
</feature>